<dbReference type="Pfam" id="PF13545">
    <property type="entry name" value="HTH_Crp_2"/>
    <property type="match status" value="1"/>
</dbReference>
<name>A0A3B0RKP9_9ZZZZ</name>
<organism evidence="5">
    <name type="scientific">hydrothermal vent metagenome</name>
    <dbReference type="NCBI Taxonomy" id="652676"/>
    <lineage>
        <taxon>unclassified sequences</taxon>
        <taxon>metagenomes</taxon>
        <taxon>ecological metagenomes</taxon>
    </lineage>
</organism>
<dbReference type="Pfam" id="PF00027">
    <property type="entry name" value="cNMP_binding"/>
    <property type="match status" value="1"/>
</dbReference>
<dbReference type="SMART" id="SM00100">
    <property type="entry name" value="cNMP"/>
    <property type="match status" value="1"/>
</dbReference>
<dbReference type="CDD" id="cd00092">
    <property type="entry name" value="HTH_CRP"/>
    <property type="match status" value="1"/>
</dbReference>
<dbReference type="PRINTS" id="PR00034">
    <property type="entry name" value="HTHCRP"/>
</dbReference>
<dbReference type="GO" id="GO:0003700">
    <property type="term" value="F:DNA-binding transcription factor activity"/>
    <property type="evidence" value="ECO:0007669"/>
    <property type="project" value="InterPro"/>
</dbReference>
<evidence type="ECO:0000313" key="5">
    <source>
        <dbReference type="EMBL" id="VAV92557.1"/>
    </source>
</evidence>
<dbReference type="AlphaFoldDB" id="A0A3B0RKP9"/>
<keyword evidence="3" id="KW-0804">Transcription</keyword>
<dbReference type="PROSITE" id="PS51063">
    <property type="entry name" value="HTH_CRP_2"/>
    <property type="match status" value="1"/>
</dbReference>
<dbReference type="InterPro" id="IPR018335">
    <property type="entry name" value="Tscrpt_reg_HTH_Crp-type_CS"/>
</dbReference>
<protein>
    <recommendedName>
        <fullName evidence="4">HTH crp-type domain-containing protein</fullName>
    </recommendedName>
</protein>
<dbReference type="GO" id="GO:0005829">
    <property type="term" value="C:cytosol"/>
    <property type="evidence" value="ECO:0007669"/>
    <property type="project" value="TreeGrafter"/>
</dbReference>
<dbReference type="PROSITE" id="PS00042">
    <property type="entry name" value="HTH_CRP_1"/>
    <property type="match status" value="1"/>
</dbReference>
<accession>A0A3B0RKP9</accession>
<dbReference type="SUPFAM" id="SSF51206">
    <property type="entry name" value="cAMP-binding domain-like"/>
    <property type="match status" value="1"/>
</dbReference>
<dbReference type="InterPro" id="IPR050397">
    <property type="entry name" value="Env_Response_Regulators"/>
</dbReference>
<dbReference type="InterPro" id="IPR036390">
    <property type="entry name" value="WH_DNA-bd_sf"/>
</dbReference>
<feature type="domain" description="HTH crp-type" evidence="4">
    <location>
        <begin position="144"/>
        <end position="218"/>
    </location>
</feature>
<evidence type="ECO:0000259" key="4">
    <source>
        <dbReference type="PROSITE" id="PS51063"/>
    </source>
</evidence>
<dbReference type="Gene3D" id="2.60.120.10">
    <property type="entry name" value="Jelly Rolls"/>
    <property type="match status" value="1"/>
</dbReference>
<evidence type="ECO:0000256" key="1">
    <source>
        <dbReference type="ARBA" id="ARBA00023015"/>
    </source>
</evidence>
<evidence type="ECO:0000256" key="3">
    <source>
        <dbReference type="ARBA" id="ARBA00023163"/>
    </source>
</evidence>
<dbReference type="PANTHER" id="PTHR24567:SF75">
    <property type="entry name" value="FUMARATE AND NITRATE REDUCTION REGULATORY PROTEIN"/>
    <property type="match status" value="1"/>
</dbReference>
<dbReference type="InterPro" id="IPR014710">
    <property type="entry name" value="RmlC-like_jellyroll"/>
</dbReference>
<dbReference type="SMART" id="SM00419">
    <property type="entry name" value="HTH_CRP"/>
    <property type="match status" value="1"/>
</dbReference>
<dbReference type="SUPFAM" id="SSF46785">
    <property type="entry name" value="Winged helix' DNA-binding domain"/>
    <property type="match status" value="1"/>
</dbReference>
<keyword evidence="2" id="KW-0238">DNA-binding</keyword>
<sequence>MECDQCMARNSALCSAMVGDEIGALFSIAHRVRVDEGSYLLHEEDSAHYVYNLSSGVCTLERLASDGSRQIMAFVYPGDFIGINSGPYYSVSVKALAPITACRWHMKDLAGLYQDHPLLEQNVHEIASRVLAATMDQLFVLGRKNAVEKIAYFLLYIDARQRKFDGHSDSFILPMTRIDIADYLGVTVETVSRAFSRLKKKGLIELSQAWVVILKDRKALHQLVEHTAVG</sequence>
<gene>
    <name evidence="5" type="ORF">MNBD_ALPHA02-615</name>
</gene>
<dbReference type="InterPro" id="IPR000595">
    <property type="entry name" value="cNMP-bd_dom"/>
</dbReference>
<dbReference type="CDD" id="cd00038">
    <property type="entry name" value="CAP_ED"/>
    <property type="match status" value="1"/>
</dbReference>
<dbReference type="InterPro" id="IPR012318">
    <property type="entry name" value="HTH_CRP"/>
</dbReference>
<proteinExistence type="predicted"/>
<reference evidence="5" key="1">
    <citation type="submission" date="2018-06" db="EMBL/GenBank/DDBJ databases">
        <authorList>
            <person name="Zhirakovskaya E."/>
        </authorList>
    </citation>
    <scope>NUCLEOTIDE SEQUENCE</scope>
</reference>
<dbReference type="GO" id="GO:0003677">
    <property type="term" value="F:DNA binding"/>
    <property type="evidence" value="ECO:0007669"/>
    <property type="project" value="UniProtKB-KW"/>
</dbReference>
<evidence type="ECO:0000256" key="2">
    <source>
        <dbReference type="ARBA" id="ARBA00023125"/>
    </source>
</evidence>
<dbReference type="FunFam" id="1.10.10.10:FF:000028">
    <property type="entry name" value="Fumarate/nitrate reduction transcriptional regulator Fnr"/>
    <property type="match status" value="1"/>
</dbReference>
<dbReference type="EMBL" id="UOED01000076">
    <property type="protein sequence ID" value="VAV92557.1"/>
    <property type="molecule type" value="Genomic_DNA"/>
</dbReference>
<dbReference type="PANTHER" id="PTHR24567">
    <property type="entry name" value="CRP FAMILY TRANSCRIPTIONAL REGULATORY PROTEIN"/>
    <property type="match status" value="1"/>
</dbReference>
<dbReference type="InterPro" id="IPR036388">
    <property type="entry name" value="WH-like_DNA-bd_sf"/>
</dbReference>
<dbReference type="Gene3D" id="1.10.10.10">
    <property type="entry name" value="Winged helix-like DNA-binding domain superfamily/Winged helix DNA-binding domain"/>
    <property type="match status" value="1"/>
</dbReference>
<keyword evidence="1" id="KW-0805">Transcription regulation</keyword>
<dbReference type="InterPro" id="IPR018490">
    <property type="entry name" value="cNMP-bd_dom_sf"/>
</dbReference>